<dbReference type="RefSeq" id="WP_187714549.1">
    <property type="nucleotide sequence ID" value="NZ_CP060780.1"/>
</dbReference>
<reference evidence="1 2" key="1">
    <citation type="submission" date="2020-08" db="EMBL/GenBank/DDBJ databases">
        <title>Genome sequence of Sphingomonas daechungensis KACC 18115T.</title>
        <authorList>
            <person name="Hyun D.-W."/>
            <person name="Bae J.-W."/>
        </authorList>
    </citation>
    <scope>NUCLEOTIDE SEQUENCE [LARGE SCALE GENOMIC DNA]</scope>
    <source>
        <strain evidence="1 2">KACC 18115</strain>
    </source>
</reference>
<protein>
    <recommendedName>
        <fullName evidence="3">Outer membrane beta-barrel protein</fullName>
    </recommendedName>
</protein>
<gene>
    <name evidence="1" type="ORF">H9L15_14375</name>
</gene>
<dbReference type="Proteomes" id="UP000516134">
    <property type="component" value="Chromosome"/>
</dbReference>
<evidence type="ECO:0000313" key="2">
    <source>
        <dbReference type="Proteomes" id="UP000516134"/>
    </source>
</evidence>
<proteinExistence type="predicted"/>
<keyword evidence="2" id="KW-1185">Reference proteome</keyword>
<organism evidence="1 2">
    <name type="scientific">Sphingomonas daechungensis</name>
    <dbReference type="NCBI Taxonomy" id="1176646"/>
    <lineage>
        <taxon>Bacteria</taxon>
        <taxon>Pseudomonadati</taxon>
        <taxon>Pseudomonadota</taxon>
        <taxon>Alphaproteobacteria</taxon>
        <taxon>Sphingomonadales</taxon>
        <taxon>Sphingomonadaceae</taxon>
        <taxon>Sphingomonas</taxon>
    </lineage>
</organism>
<dbReference type="EMBL" id="CP060780">
    <property type="protein sequence ID" value="QNP43119.1"/>
    <property type="molecule type" value="Genomic_DNA"/>
</dbReference>
<evidence type="ECO:0008006" key="3">
    <source>
        <dbReference type="Google" id="ProtNLM"/>
    </source>
</evidence>
<sequence length="419" mass="44906">MPCGHNGAAAFYVSPAAAQETAPTDSSSTTASGFNAPTAPNRTNLTYLDLTAGVGYSTNPFFEFNGSNGSAFGRASARGVHSWGNDRGRTSITGFVEGTTYFNDYGVKSIFQVTGDTQQKLSETVTAFGSLGFSGDLSGQLGNRFLYTPGQIIVPDPSLPPTPIPVQDPTLFSFTGRQYQLYGQAGASIRTSLRSSVTVSGGAQHLFYTDKLLDDYTTVFGTAAYSHQLSQRTSIGVSVGAHHTNYNRSSDSATIVNAAVTARLLLSESWDANGSLGVSFSSFDRLTGNGHSTNLSFDGSVCHTSPTERFCGRVARYMESQSQNSLVTTNSIGVNWFKILDDKQSVQLAANYIHYSSDFRILTDLKSNYFNLAGSYSRKIGNRLSGGVDLSVRKLAQTGPDPDVDFSGSLFVRYRLGDL</sequence>
<evidence type="ECO:0000313" key="1">
    <source>
        <dbReference type="EMBL" id="QNP43119.1"/>
    </source>
</evidence>
<accession>A0ABX6T0N4</accession>
<name>A0ABX6T0N4_9SPHN</name>